<feature type="transmembrane region" description="Helical" evidence="7">
    <location>
        <begin position="20"/>
        <end position="40"/>
    </location>
</feature>
<dbReference type="Gene3D" id="1.10.3720.10">
    <property type="entry name" value="MetI-like"/>
    <property type="match status" value="1"/>
</dbReference>
<dbReference type="EMBL" id="JBHTLU010000031">
    <property type="protein sequence ID" value="MFD1222755.1"/>
    <property type="molecule type" value="Genomic_DNA"/>
</dbReference>
<keyword evidence="10" id="KW-1185">Reference proteome</keyword>
<sequence>MADIRSIPKKAYRHNQIQSLDIVLLVILTLLAIAIILPFINVTAISLSTQQEYLKRTVLLIPTEITLENFKALFEDGRIWVGYRTTLLLLVIGLPLNMFLTTSMAYGLSRPDFPFKRFFVYFVVVTLLFHGGIVPMYLLMKQLQLINTIWSVVLAYGVNSFYLIIMMNYFMSLPISLMESAKLDGAGEWRILFNIILPLSMPIIATILLFYAVDRWNEWFNAMIFIRKGNLVVLQLALRSIVIDSQISQQMNISNVQTDVKFSEGMKMAAIIVTMIPIMCVFPFLQKHFVKGMLVGAIKA</sequence>
<evidence type="ECO:0000256" key="1">
    <source>
        <dbReference type="ARBA" id="ARBA00004651"/>
    </source>
</evidence>
<evidence type="ECO:0000256" key="2">
    <source>
        <dbReference type="ARBA" id="ARBA00022448"/>
    </source>
</evidence>
<dbReference type="RefSeq" id="WP_345588538.1">
    <property type="nucleotide sequence ID" value="NZ_BAABJG010000015.1"/>
</dbReference>
<keyword evidence="4 7" id="KW-0812">Transmembrane</keyword>
<comment type="similarity">
    <text evidence="7">Belongs to the binding-protein-dependent transport system permease family.</text>
</comment>
<keyword evidence="6 7" id="KW-0472">Membrane</keyword>
<feature type="transmembrane region" description="Helical" evidence="7">
    <location>
        <begin position="191"/>
        <end position="213"/>
    </location>
</feature>
<comment type="caution">
    <text evidence="9">The sequence shown here is derived from an EMBL/GenBank/DDBJ whole genome shotgun (WGS) entry which is preliminary data.</text>
</comment>
<dbReference type="PROSITE" id="PS50928">
    <property type="entry name" value="ABC_TM1"/>
    <property type="match status" value="1"/>
</dbReference>
<evidence type="ECO:0000313" key="9">
    <source>
        <dbReference type="EMBL" id="MFD1222755.1"/>
    </source>
</evidence>
<protein>
    <submittedName>
        <fullName evidence="9">Carbohydrate ABC transporter permease</fullName>
    </submittedName>
</protein>
<evidence type="ECO:0000313" key="10">
    <source>
        <dbReference type="Proteomes" id="UP001597180"/>
    </source>
</evidence>
<feature type="domain" description="ABC transmembrane type-1" evidence="8">
    <location>
        <begin position="83"/>
        <end position="285"/>
    </location>
</feature>
<evidence type="ECO:0000256" key="4">
    <source>
        <dbReference type="ARBA" id="ARBA00022692"/>
    </source>
</evidence>
<evidence type="ECO:0000259" key="8">
    <source>
        <dbReference type="PROSITE" id="PS50928"/>
    </source>
</evidence>
<evidence type="ECO:0000256" key="7">
    <source>
        <dbReference type="RuleBase" id="RU363032"/>
    </source>
</evidence>
<accession>A0ABW3UPR5</accession>
<feature type="transmembrane region" description="Helical" evidence="7">
    <location>
        <begin position="268"/>
        <end position="285"/>
    </location>
</feature>
<reference evidence="10" key="1">
    <citation type="journal article" date="2019" name="Int. J. Syst. Evol. Microbiol.">
        <title>The Global Catalogue of Microorganisms (GCM) 10K type strain sequencing project: providing services to taxonomists for standard genome sequencing and annotation.</title>
        <authorList>
            <consortium name="The Broad Institute Genomics Platform"/>
            <consortium name="The Broad Institute Genome Sequencing Center for Infectious Disease"/>
            <person name="Wu L."/>
            <person name="Ma J."/>
        </authorList>
    </citation>
    <scope>NUCLEOTIDE SEQUENCE [LARGE SCALE GENOMIC DNA]</scope>
    <source>
        <strain evidence="10">CCUG 53270</strain>
    </source>
</reference>
<gene>
    <name evidence="9" type="ORF">ACFQ4B_21815</name>
</gene>
<keyword evidence="2 7" id="KW-0813">Transport</keyword>
<keyword evidence="3" id="KW-1003">Cell membrane</keyword>
<dbReference type="PANTHER" id="PTHR43744:SF9">
    <property type="entry name" value="POLYGALACTURONAN_RHAMNOGALACTURONAN TRANSPORT SYSTEM PERMEASE PROTEIN YTCP"/>
    <property type="match status" value="1"/>
</dbReference>
<feature type="transmembrane region" description="Helical" evidence="7">
    <location>
        <begin position="149"/>
        <end position="170"/>
    </location>
</feature>
<feature type="transmembrane region" description="Helical" evidence="7">
    <location>
        <begin position="87"/>
        <end position="106"/>
    </location>
</feature>
<dbReference type="Proteomes" id="UP001597180">
    <property type="component" value="Unassembled WGS sequence"/>
</dbReference>
<dbReference type="Pfam" id="PF00528">
    <property type="entry name" value="BPD_transp_1"/>
    <property type="match status" value="1"/>
</dbReference>
<dbReference type="SUPFAM" id="SSF161098">
    <property type="entry name" value="MetI-like"/>
    <property type="match status" value="1"/>
</dbReference>
<dbReference type="InterPro" id="IPR000515">
    <property type="entry name" value="MetI-like"/>
</dbReference>
<organism evidence="9 10">
    <name type="scientific">Paenibacillus vulneris</name>
    <dbReference type="NCBI Taxonomy" id="1133364"/>
    <lineage>
        <taxon>Bacteria</taxon>
        <taxon>Bacillati</taxon>
        <taxon>Bacillota</taxon>
        <taxon>Bacilli</taxon>
        <taxon>Bacillales</taxon>
        <taxon>Paenibacillaceae</taxon>
        <taxon>Paenibacillus</taxon>
    </lineage>
</organism>
<dbReference type="CDD" id="cd06261">
    <property type="entry name" value="TM_PBP2"/>
    <property type="match status" value="1"/>
</dbReference>
<evidence type="ECO:0000256" key="3">
    <source>
        <dbReference type="ARBA" id="ARBA00022475"/>
    </source>
</evidence>
<evidence type="ECO:0000256" key="6">
    <source>
        <dbReference type="ARBA" id="ARBA00023136"/>
    </source>
</evidence>
<dbReference type="PANTHER" id="PTHR43744">
    <property type="entry name" value="ABC TRANSPORTER PERMEASE PROTEIN MG189-RELATED-RELATED"/>
    <property type="match status" value="1"/>
</dbReference>
<keyword evidence="5 7" id="KW-1133">Transmembrane helix</keyword>
<comment type="subcellular location">
    <subcellularLocation>
        <location evidence="1 7">Cell membrane</location>
        <topology evidence="1 7">Multi-pass membrane protein</topology>
    </subcellularLocation>
</comment>
<feature type="transmembrane region" description="Helical" evidence="7">
    <location>
        <begin position="118"/>
        <end position="137"/>
    </location>
</feature>
<dbReference type="InterPro" id="IPR035906">
    <property type="entry name" value="MetI-like_sf"/>
</dbReference>
<name>A0ABW3UPR5_9BACL</name>
<evidence type="ECO:0000256" key="5">
    <source>
        <dbReference type="ARBA" id="ARBA00022989"/>
    </source>
</evidence>
<proteinExistence type="inferred from homology"/>